<dbReference type="STRING" id="582675.SAMN05192565_104158"/>
<evidence type="ECO:0000256" key="1">
    <source>
        <dbReference type="ARBA" id="ARBA00051114"/>
    </source>
</evidence>
<dbReference type="PROSITE" id="PS50887">
    <property type="entry name" value="GGDEF"/>
    <property type="match status" value="1"/>
</dbReference>
<dbReference type="Pfam" id="PF00563">
    <property type="entry name" value="EAL"/>
    <property type="match status" value="1"/>
</dbReference>
<dbReference type="Pfam" id="PF00990">
    <property type="entry name" value="GGDEF"/>
    <property type="match status" value="1"/>
</dbReference>
<dbReference type="InterPro" id="IPR000160">
    <property type="entry name" value="GGDEF_dom"/>
</dbReference>
<dbReference type="Gene3D" id="3.30.450.20">
    <property type="entry name" value="PAS domain"/>
    <property type="match status" value="1"/>
</dbReference>
<dbReference type="Gene3D" id="3.30.70.270">
    <property type="match status" value="1"/>
</dbReference>
<evidence type="ECO:0000313" key="4">
    <source>
        <dbReference type="EMBL" id="SFG50249.1"/>
    </source>
</evidence>
<dbReference type="GO" id="GO:0071732">
    <property type="term" value="P:cellular response to nitric oxide"/>
    <property type="evidence" value="ECO:0007669"/>
    <property type="project" value="UniProtKB-ARBA"/>
</dbReference>
<dbReference type="InterPro" id="IPR000014">
    <property type="entry name" value="PAS"/>
</dbReference>
<dbReference type="PANTHER" id="PTHR44757:SF2">
    <property type="entry name" value="BIOFILM ARCHITECTURE MAINTENANCE PROTEIN MBAA"/>
    <property type="match status" value="1"/>
</dbReference>
<dbReference type="EMBL" id="FOPM01000004">
    <property type="protein sequence ID" value="SFG50249.1"/>
    <property type="molecule type" value="Genomic_DNA"/>
</dbReference>
<reference evidence="5" key="1">
    <citation type="submission" date="2016-10" db="EMBL/GenBank/DDBJ databases">
        <authorList>
            <person name="Varghese N."/>
            <person name="Submissions S."/>
        </authorList>
    </citation>
    <scope>NUCLEOTIDE SEQUENCE [LARGE SCALE GENOMIC DNA]</scope>
    <source>
        <strain evidence="5">Gh-105</strain>
    </source>
</reference>
<feature type="domain" description="GGDEF" evidence="3">
    <location>
        <begin position="427"/>
        <end position="557"/>
    </location>
</feature>
<dbReference type="SUPFAM" id="SSF141868">
    <property type="entry name" value="EAL domain-like"/>
    <property type="match status" value="1"/>
</dbReference>
<dbReference type="InterPro" id="IPR035965">
    <property type="entry name" value="PAS-like_dom_sf"/>
</dbReference>
<dbReference type="NCBIfam" id="TIGR00254">
    <property type="entry name" value="GGDEF"/>
    <property type="match status" value="1"/>
</dbReference>
<accession>A0A1I2SES9</accession>
<dbReference type="OrthoDB" id="9814202at2"/>
<dbReference type="PROSITE" id="PS50883">
    <property type="entry name" value="EAL"/>
    <property type="match status" value="1"/>
</dbReference>
<dbReference type="Proteomes" id="UP000199229">
    <property type="component" value="Unassembled WGS sequence"/>
</dbReference>
<organism evidence="4 5">
    <name type="scientific">Methylobacterium gossipiicola</name>
    <dbReference type="NCBI Taxonomy" id="582675"/>
    <lineage>
        <taxon>Bacteria</taxon>
        <taxon>Pseudomonadati</taxon>
        <taxon>Pseudomonadota</taxon>
        <taxon>Alphaproteobacteria</taxon>
        <taxon>Hyphomicrobiales</taxon>
        <taxon>Methylobacteriaceae</taxon>
        <taxon>Methylobacterium</taxon>
    </lineage>
</organism>
<proteinExistence type="predicted"/>
<dbReference type="PANTHER" id="PTHR44757">
    <property type="entry name" value="DIGUANYLATE CYCLASE DGCP"/>
    <property type="match status" value="1"/>
</dbReference>
<name>A0A1I2SES9_9HYPH</name>
<dbReference type="RefSeq" id="WP_091969622.1">
    <property type="nucleotide sequence ID" value="NZ_FOPM01000004.1"/>
</dbReference>
<sequence>MPIENTGVSSTPLIERWQAARRPGEDIPSYEAVVLGNLGRHADYAALVATREGKPDEVLWSGARFLAWLHRDPGAPYRDESPAMPRFAVAGLSEDIRQPLCEVVERALTLREPARTRCDRVHDGIVTSIEFLGLPLTRQADSPLVLLSLVGTQSRYDLVKAMFGATDQGMLALSTIRSGDGWVSDFKIMAANEGAARLLGRSIADLQWQRLTRVSARLSQDDAFGRLIGVIASEGRDVFEVSLPGADGRDLHLKIEAGCIGDLLALTFVDVGDLKAREASARLLFENNPLPMWLTDRHTHRFLAVNDAALAHYGHSLERFYSMTLTDLEPVATGASPVVDELYGPDAPRTHLRADGSRIEVTLYDRILDFHGRSAMLTAVIDVTERRRAEARIAHMAHYDALTDLPNRVLFRARLGEAIARQERTGTGALVLFLDLDHFKTVNDTLGHSAGDELLCGVTKRLAACLERGDLIARMGGDEFAILVQRAVSARSLSAHLIEAMSRPFAIQGQEVRVGVSIGVARLPEDGTDPDRLLRNADLALYGAKGAGRNTHHCFTLAMEAEVQARRALEQDLRAAFAAGDLELHYQPVLLVGSGRLAGFEALLRWRHPERGFISPAEFVPMAEETGLIDPIGEWVLRTACAEAASWPRSLRVAVNLSPVQFRNRTLAETVGRVLAETGLAPDRLELEITETVLLAENAANLAALHRLRSLGTRIAMDDFGTGYSSLGYLRSFPFDRIKIDRSFVSEMETETQAAAIVRAIVDLGASLGILTTAEGIETEGQFQHLRAAGCDEVQGFLFGRPMPVERVRRLIAEEAAEAAPARRAV</sequence>
<dbReference type="InterPro" id="IPR043128">
    <property type="entry name" value="Rev_trsase/Diguanyl_cyclase"/>
</dbReference>
<dbReference type="InterPro" id="IPR035919">
    <property type="entry name" value="EAL_sf"/>
</dbReference>
<dbReference type="InterPro" id="IPR029787">
    <property type="entry name" value="Nucleotide_cyclase"/>
</dbReference>
<dbReference type="InterPro" id="IPR052155">
    <property type="entry name" value="Biofilm_reg_signaling"/>
</dbReference>
<evidence type="ECO:0000259" key="3">
    <source>
        <dbReference type="PROSITE" id="PS50887"/>
    </source>
</evidence>
<dbReference type="SMART" id="SM00267">
    <property type="entry name" value="GGDEF"/>
    <property type="match status" value="1"/>
</dbReference>
<dbReference type="GO" id="GO:0071111">
    <property type="term" value="F:cyclic-guanylate-specific phosphodiesterase activity"/>
    <property type="evidence" value="ECO:0007669"/>
    <property type="project" value="UniProtKB-EC"/>
</dbReference>
<evidence type="ECO:0000313" key="5">
    <source>
        <dbReference type="Proteomes" id="UP000199229"/>
    </source>
</evidence>
<dbReference type="SMART" id="SM00052">
    <property type="entry name" value="EAL"/>
    <property type="match status" value="1"/>
</dbReference>
<dbReference type="InterPro" id="IPR001633">
    <property type="entry name" value="EAL_dom"/>
</dbReference>
<dbReference type="SUPFAM" id="SSF55073">
    <property type="entry name" value="Nucleotide cyclase"/>
    <property type="match status" value="1"/>
</dbReference>
<dbReference type="FunFam" id="3.30.70.270:FF:000001">
    <property type="entry name" value="Diguanylate cyclase domain protein"/>
    <property type="match status" value="1"/>
</dbReference>
<dbReference type="CDD" id="cd01948">
    <property type="entry name" value="EAL"/>
    <property type="match status" value="1"/>
</dbReference>
<dbReference type="AlphaFoldDB" id="A0A1I2SES9"/>
<dbReference type="Gene3D" id="3.20.20.450">
    <property type="entry name" value="EAL domain"/>
    <property type="match status" value="1"/>
</dbReference>
<dbReference type="CDD" id="cd01949">
    <property type="entry name" value="GGDEF"/>
    <property type="match status" value="1"/>
</dbReference>
<protein>
    <submittedName>
        <fullName evidence="4">PAS domain S-box-containing protein/diguanylate cyclase (GGDEF) domain-containing protein</fullName>
    </submittedName>
</protein>
<feature type="domain" description="EAL" evidence="2">
    <location>
        <begin position="566"/>
        <end position="816"/>
    </location>
</feature>
<dbReference type="Pfam" id="PF13188">
    <property type="entry name" value="PAS_8"/>
    <property type="match status" value="1"/>
</dbReference>
<comment type="catalytic activity">
    <reaction evidence="1">
        <text>3',3'-c-di-GMP + H2O = 5'-phosphoguanylyl(3'-&gt;5')guanosine + H(+)</text>
        <dbReference type="Rhea" id="RHEA:24902"/>
        <dbReference type="ChEBI" id="CHEBI:15377"/>
        <dbReference type="ChEBI" id="CHEBI:15378"/>
        <dbReference type="ChEBI" id="CHEBI:58754"/>
        <dbReference type="ChEBI" id="CHEBI:58805"/>
        <dbReference type="EC" id="3.1.4.52"/>
    </reaction>
    <physiologicalReaction direction="left-to-right" evidence="1">
        <dbReference type="Rhea" id="RHEA:24903"/>
    </physiologicalReaction>
</comment>
<dbReference type="SUPFAM" id="SSF55785">
    <property type="entry name" value="PYP-like sensor domain (PAS domain)"/>
    <property type="match status" value="1"/>
</dbReference>
<keyword evidence="5" id="KW-1185">Reference proteome</keyword>
<evidence type="ECO:0000259" key="2">
    <source>
        <dbReference type="PROSITE" id="PS50883"/>
    </source>
</evidence>
<dbReference type="FunFam" id="3.20.20.450:FF:000001">
    <property type="entry name" value="Cyclic di-GMP phosphodiesterase yahA"/>
    <property type="match status" value="1"/>
</dbReference>
<gene>
    <name evidence="4" type="ORF">SAMN05192565_104158</name>
</gene>
<dbReference type="NCBIfam" id="TIGR00229">
    <property type="entry name" value="sensory_box"/>
    <property type="match status" value="1"/>
</dbReference>